<comment type="caution">
    <text evidence="1">The sequence shown here is derived from an EMBL/GenBank/DDBJ whole genome shotgun (WGS) entry which is preliminary data.</text>
</comment>
<name>A0AAW1QZE4_9CHLO</name>
<keyword evidence="2" id="KW-1185">Reference proteome</keyword>
<dbReference type="Proteomes" id="UP001438707">
    <property type="component" value="Unassembled WGS sequence"/>
</dbReference>
<reference evidence="1 2" key="1">
    <citation type="journal article" date="2024" name="Nat. Commun.">
        <title>Phylogenomics reveals the evolutionary origins of lichenization in chlorophyte algae.</title>
        <authorList>
            <person name="Puginier C."/>
            <person name="Libourel C."/>
            <person name="Otte J."/>
            <person name="Skaloud P."/>
            <person name="Haon M."/>
            <person name="Grisel S."/>
            <person name="Petersen M."/>
            <person name="Berrin J.G."/>
            <person name="Delaux P.M."/>
            <person name="Dal Grande F."/>
            <person name="Keller J."/>
        </authorList>
    </citation>
    <scope>NUCLEOTIDE SEQUENCE [LARGE SCALE GENOMIC DNA]</scope>
    <source>
        <strain evidence="1 2">SAG 2145</strain>
    </source>
</reference>
<evidence type="ECO:0000313" key="1">
    <source>
        <dbReference type="EMBL" id="KAK9826655.1"/>
    </source>
</evidence>
<gene>
    <name evidence="1" type="ORF">WJX74_008170</name>
</gene>
<organism evidence="1 2">
    <name type="scientific">Apatococcus lobatus</name>
    <dbReference type="NCBI Taxonomy" id="904363"/>
    <lineage>
        <taxon>Eukaryota</taxon>
        <taxon>Viridiplantae</taxon>
        <taxon>Chlorophyta</taxon>
        <taxon>core chlorophytes</taxon>
        <taxon>Trebouxiophyceae</taxon>
        <taxon>Chlorellales</taxon>
        <taxon>Chlorellaceae</taxon>
        <taxon>Apatococcus</taxon>
    </lineage>
</organism>
<sequence>MTDADDLLRRPENSGLTKNELERMLGNAPGIDAPSFADILLAILLFADDIALFSYSHAGCQARFLGT</sequence>
<dbReference type="AlphaFoldDB" id="A0AAW1QZE4"/>
<protein>
    <submittedName>
        <fullName evidence="1">Uncharacterized protein</fullName>
    </submittedName>
</protein>
<dbReference type="EMBL" id="JALJOS010000020">
    <property type="protein sequence ID" value="KAK9826655.1"/>
    <property type="molecule type" value="Genomic_DNA"/>
</dbReference>
<proteinExistence type="predicted"/>
<accession>A0AAW1QZE4</accession>
<evidence type="ECO:0000313" key="2">
    <source>
        <dbReference type="Proteomes" id="UP001438707"/>
    </source>
</evidence>